<gene>
    <name evidence="1" type="ORF">G6Z83_02480</name>
</gene>
<evidence type="ECO:0000313" key="1">
    <source>
        <dbReference type="EMBL" id="QIH23603.1"/>
    </source>
</evidence>
<dbReference type="Proteomes" id="UP000501676">
    <property type="component" value="Chromosome"/>
</dbReference>
<name>A0A6G7B7Y7_9LACO</name>
<reference evidence="1 2" key="1">
    <citation type="submission" date="2020-02" db="EMBL/GenBank/DDBJ databases">
        <title>Complete genome sequences of six Lactobacillus iners strains isolated from the human vagina.</title>
        <authorList>
            <person name="France M.T."/>
            <person name="Rutt L."/>
            <person name="Narina S."/>
            <person name="Arbaugh S."/>
            <person name="Humphrys M.S."/>
            <person name="Ma B."/>
            <person name="Hayward M.R."/>
            <person name="Relman D."/>
            <person name="Kwon D.S."/>
            <person name="Ravel J."/>
        </authorList>
    </citation>
    <scope>NUCLEOTIDE SEQUENCE [LARGE SCALE GENOMIC DNA]</scope>
    <source>
        <strain evidence="1 2">C0210C1</strain>
    </source>
</reference>
<proteinExistence type="predicted"/>
<protein>
    <submittedName>
        <fullName evidence="1">Uncharacterized protein</fullName>
    </submittedName>
</protein>
<dbReference type="RefSeq" id="WP_164823941.1">
    <property type="nucleotide sequence ID" value="NZ_CP049228.1"/>
</dbReference>
<accession>A0A6G7B7Y7</accession>
<evidence type="ECO:0000313" key="2">
    <source>
        <dbReference type="Proteomes" id="UP000501676"/>
    </source>
</evidence>
<sequence>MIASNDKLYLGTDLIYPATPQPYKVGQEFSLRRANYVEDGQASEYLCMLENFDFYRLVATQNLGQSYSLEFNDGHGYSKKYKLLNIVEEISQCLVLGKRFTASINQKSVQVAENISNFEYFSPKVITDTAVPLFFYSGGIERNTAFRIISA</sequence>
<dbReference type="AlphaFoldDB" id="A0A6G7B7Y7"/>
<organism evidence="1 2">
    <name type="scientific">Lactobacillus iners</name>
    <dbReference type="NCBI Taxonomy" id="147802"/>
    <lineage>
        <taxon>Bacteria</taxon>
        <taxon>Bacillati</taxon>
        <taxon>Bacillota</taxon>
        <taxon>Bacilli</taxon>
        <taxon>Lactobacillales</taxon>
        <taxon>Lactobacillaceae</taxon>
        <taxon>Lactobacillus</taxon>
    </lineage>
</organism>
<dbReference type="EMBL" id="CP049228">
    <property type="protein sequence ID" value="QIH23603.1"/>
    <property type="molecule type" value="Genomic_DNA"/>
</dbReference>